<evidence type="ECO:0000313" key="1">
    <source>
        <dbReference type="EMBL" id="PLC59358.1"/>
    </source>
</evidence>
<organism evidence="1 2">
    <name type="scientific">Photobacterium carnosum</name>
    <dbReference type="NCBI Taxonomy" id="2023717"/>
    <lineage>
        <taxon>Bacteria</taxon>
        <taxon>Pseudomonadati</taxon>
        <taxon>Pseudomonadota</taxon>
        <taxon>Gammaproteobacteria</taxon>
        <taxon>Vibrionales</taxon>
        <taxon>Vibrionaceae</taxon>
        <taxon>Photobacterium</taxon>
    </lineage>
</organism>
<protein>
    <submittedName>
        <fullName evidence="1">Uncharacterized protein</fullName>
    </submittedName>
</protein>
<name>A0A2N4UWH3_9GAMM</name>
<dbReference type="GeneID" id="69966052"/>
<dbReference type="AlphaFoldDB" id="A0A2N4UWH3"/>
<proteinExistence type="predicted"/>
<reference evidence="1 2" key="1">
    <citation type="journal article" date="2018" name="Syst. Appl. Microbiol.">
        <title>Photobacterium carnosum sp. nov., isolated from spoiled modified atmosphere packaged poultry meat.</title>
        <authorList>
            <person name="Hilgarth M."/>
            <person name="Fuertes S."/>
            <person name="Ehrmann M."/>
            <person name="Vogel R.F."/>
        </authorList>
    </citation>
    <scope>NUCLEOTIDE SEQUENCE [LARGE SCALE GENOMIC DNA]</scope>
    <source>
        <strain evidence="1 2">TMW 2.2021</strain>
    </source>
</reference>
<keyword evidence="2" id="KW-1185">Reference proteome</keyword>
<dbReference type="RefSeq" id="WP_101767560.1">
    <property type="nucleotide sequence ID" value="NZ_BPPU01000003.1"/>
</dbReference>
<accession>A0A2N4UWH3</accession>
<sequence length="73" mass="8400">MKENDLELLAKIDSWQLSCAESQKKKNPLTRSNAGEQQWKEHQQALKIHSHFKQCKTSSRILDLPTTALPPLM</sequence>
<dbReference type="EMBL" id="NPIB01000002">
    <property type="protein sequence ID" value="PLC59358.1"/>
    <property type="molecule type" value="Genomic_DNA"/>
</dbReference>
<evidence type="ECO:0000313" key="2">
    <source>
        <dbReference type="Proteomes" id="UP000234420"/>
    </source>
</evidence>
<dbReference type="Proteomes" id="UP000234420">
    <property type="component" value="Unassembled WGS sequence"/>
</dbReference>
<gene>
    <name evidence="1" type="ORF">CIK00_03550</name>
</gene>
<comment type="caution">
    <text evidence="1">The sequence shown here is derived from an EMBL/GenBank/DDBJ whole genome shotgun (WGS) entry which is preliminary data.</text>
</comment>